<evidence type="ECO:0000313" key="2">
    <source>
        <dbReference type="Proteomes" id="UP001162992"/>
    </source>
</evidence>
<sequence length="250" mass="28238">MPSWWKISWPMHWNAAQETEQNAQVQPIILKHKYVVGLFAFLVCIDLIEIVAILCYQLFTARYFPWHLYPMMLNRAVEVMALICSQGYIPCQYSAAQILLSVLSMAVYAKRQPCGIYHCAAPLALYSILLSYETFVAVIVIKISRMPMANDDGHIIANWRTFQVAPIPVSNDQNIQPFGLEIIRMSTSSLRARILSQVAPEATEGYIDTTPKSPTSHDVRDVIVAVQQPDGDKFAIAKMCDQIQPHLEPV</sequence>
<organism evidence="1 2">
    <name type="scientific">Diphasiastrum complanatum</name>
    <name type="common">Issler's clubmoss</name>
    <name type="synonym">Lycopodium complanatum</name>
    <dbReference type="NCBI Taxonomy" id="34168"/>
    <lineage>
        <taxon>Eukaryota</taxon>
        <taxon>Viridiplantae</taxon>
        <taxon>Streptophyta</taxon>
        <taxon>Embryophyta</taxon>
        <taxon>Tracheophyta</taxon>
        <taxon>Lycopodiopsida</taxon>
        <taxon>Lycopodiales</taxon>
        <taxon>Lycopodiaceae</taxon>
        <taxon>Lycopodioideae</taxon>
        <taxon>Diphasiastrum</taxon>
    </lineage>
</organism>
<gene>
    <name evidence="1" type="ORF">O6H91_23G017200</name>
</gene>
<proteinExistence type="predicted"/>
<dbReference type="Proteomes" id="UP001162992">
    <property type="component" value="Chromosome 23"/>
</dbReference>
<reference evidence="2" key="1">
    <citation type="journal article" date="2024" name="Proc. Natl. Acad. Sci. U.S.A.">
        <title>Extraordinary preservation of gene collinearity over three hundred million years revealed in homosporous lycophytes.</title>
        <authorList>
            <person name="Li C."/>
            <person name="Wickell D."/>
            <person name="Kuo L.Y."/>
            <person name="Chen X."/>
            <person name="Nie B."/>
            <person name="Liao X."/>
            <person name="Peng D."/>
            <person name="Ji J."/>
            <person name="Jenkins J."/>
            <person name="Williams M."/>
            <person name="Shu S."/>
            <person name="Plott C."/>
            <person name="Barry K."/>
            <person name="Rajasekar S."/>
            <person name="Grimwood J."/>
            <person name="Han X."/>
            <person name="Sun S."/>
            <person name="Hou Z."/>
            <person name="He W."/>
            <person name="Dai G."/>
            <person name="Sun C."/>
            <person name="Schmutz J."/>
            <person name="Leebens-Mack J.H."/>
            <person name="Li F.W."/>
            <person name="Wang L."/>
        </authorList>
    </citation>
    <scope>NUCLEOTIDE SEQUENCE [LARGE SCALE GENOMIC DNA]</scope>
    <source>
        <strain evidence="2">cv. PW_Plant_1</strain>
    </source>
</reference>
<comment type="caution">
    <text evidence="1">The sequence shown here is derived from an EMBL/GenBank/DDBJ whole genome shotgun (WGS) entry which is preliminary data.</text>
</comment>
<dbReference type="EMBL" id="CM055114">
    <property type="protein sequence ID" value="KAJ7513864.1"/>
    <property type="molecule type" value="Genomic_DNA"/>
</dbReference>
<name>A0ACC2AAF7_DIPCM</name>
<protein>
    <submittedName>
        <fullName evidence="1">Uncharacterized protein</fullName>
    </submittedName>
</protein>
<keyword evidence="2" id="KW-1185">Reference proteome</keyword>
<accession>A0ACC2AAF7</accession>
<evidence type="ECO:0000313" key="1">
    <source>
        <dbReference type="EMBL" id="KAJ7513864.1"/>
    </source>
</evidence>